<dbReference type="Proteomes" id="UP001144397">
    <property type="component" value="Unassembled WGS sequence"/>
</dbReference>
<evidence type="ECO:0000256" key="2">
    <source>
        <dbReference type="SAM" id="Phobius"/>
    </source>
</evidence>
<proteinExistence type="predicted"/>
<evidence type="ECO:0000256" key="1">
    <source>
        <dbReference type="SAM" id="MobiDB-lite"/>
    </source>
</evidence>
<evidence type="ECO:0000313" key="3">
    <source>
        <dbReference type="EMBL" id="GLI22766.1"/>
    </source>
</evidence>
<reference evidence="3" key="1">
    <citation type="submission" date="2022-12" db="EMBL/GenBank/DDBJ databases">
        <title>Reference genome sequencing for broad-spectrum identification of bacterial and archaeal isolates by mass spectrometry.</title>
        <authorList>
            <person name="Sekiguchi Y."/>
            <person name="Tourlousse D.M."/>
        </authorList>
    </citation>
    <scope>NUCLEOTIDE SEQUENCE</scope>
    <source>
        <strain evidence="3">301</strain>
    </source>
</reference>
<feature type="transmembrane region" description="Helical" evidence="2">
    <location>
        <begin position="48"/>
        <end position="75"/>
    </location>
</feature>
<gene>
    <name evidence="3" type="ORF">XFLAVUS301_24400</name>
</gene>
<comment type="caution">
    <text evidence="3">The sequence shown here is derived from an EMBL/GenBank/DDBJ whole genome shotgun (WGS) entry which is preliminary data.</text>
</comment>
<accession>A0A9W6CI28</accession>
<keyword evidence="2" id="KW-0812">Transmembrane</keyword>
<name>A0A9W6CI28_XANFL</name>
<evidence type="ECO:0000313" key="4">
    <source>
        <dbReference type="Proteomes" id="UP001144397"/>
    </source>
</evidence>
<feature type="region of interest" description="Disordered" evidence="1">
    <location>
        <begin position="1"/>
        <end position="20"/>
    </location>
</feature>
<dbReference type="EMBL" id="BSDO01000003">
    <property type="protein sequence ID" value="GLI22766.1"/>
    <property type="molecule type" value="Genomic_DNA"/>
</dbReference>
<sequence length="127" mass="13576">MERPRRGEAGRGAGPRNRGEAVSGALDAVAGILGYGVPWWAWGLPGALAVAVLLRLFGVRAAGIAAAVLTFVLVTRRAAQRGYQRALKEGERDVSESLFAARSARDAAACRDGDARRLRDDDGFRRD</sequence>
<organism evidence="3 4">
    <name type="scientific">Xanthobacter flavus</name>
    <dbReference type="NCBI Taxonomy" id="281"/>
    <lineage>
        <taxon>Bacteria</taxon>
        <taxon>Pseudomonadati</taxon>
        <taxon>Pseudomonadota</taxon>
        <taxon>Alphaproteobacteria</taxon>
        <taxon>Hyphomicrobiales</taxon>
        <taxon>Xanthobacteraceae</taxon>
        <taxon>Xanthobacter</taxon>
    </lineage>
</organism>
<keyword evidence="2" id="KW-1133">Transmembrane helix</keyword>
<keyword evidence="2" id="KW-0472">Membrane</keyword>
<protein>
    <submittedName>
        <fullName evidence="3">Uncharacterized protein</fullName>
    </submittedName>
</protein>
<feature type="transmembrane region" description="Helical" evidence="2">
    <location>
        <begin position="21"/>
        <end position="42"/>
    </location>
</feature>
<dbReference type="AlphaFoldDB" id="A0A9W6CI28"/>